<evidence type="ECO:0000256" key="8">
    <source>
        <dbReference type="ARBA" id="ARBA00023209"/>
    </source>
</evidence>
<evidence type="ECO:0000313" key="12">
    <source>
        <dbReference type="Proteomes" id="UP000722750"/>
    </source>
</evidence>
<keyword evidence="7 10" id="KW-0472">Membrane</keyword>
<dbReference type="EC" id="2.3.1.275" evidence="10"/>
<dbReference type="SMART" id="SM01207">
    <property type="entry name" value="G3P_acyltransf"/>
    <property type="match status" value="1"/>
</dbReference>
<feature type="transmembrane region" description="Helical" evidence="10">
    <location>
        <begin position="120"/>
        <end position="141"/>
    </location>
</feature>
<feature type="transmembrane region" description="Helical" evidence="10">
    <location>
        <begin position="174"/>
        <end position="190"/>
    </location>
</feature>
<comment type="caution">
    <text evidence="11">The sequence shown here is derived from an EMBL/GenBank/DDBJ whole genome shotgun (WGS) entry which is preliminary data.</text>
</comment>
<protein>
    <recommendedName>
        <fullName evidence="10">Glycerol-3-phosphate acyltransferase</fullName>
    </recommendedName>
    <alternativeName>
        <fullName evidence="10">Acyl-PO4 G3P acyltransferase</fullName>
    </alternativeName>
    <alternativeName>
        <fullName evidence="10">Acyl-phosphate--glycerol-3-phosphate acyltransferase</fullName>
    </alternativeName>
    <alternativeName>
        <fullName evidence="10">G3P acyltransferase</fullName>
        <shortName evidence="10">GPAT</shortName>
        <ecNumber evidence="10">2.3.1.275</ecNumber>
    </alternativeName>
    <alternativeName>
        <fullName evidence="10">Lysophosphatidic acid synthase</fullName>
        <shortName evidence="10">LPA synthase</shortName>
    </alternativeName>
</protein>
<dbReference type="GO" id="GO:0005886">
    <property type="term" value="C:plasma membrane"/>
    <property type="evidence" value="ECO:0007669"/>
    <property type="project" value="UniProtKB-SubCell"/>
</dbReference>
<proteinExistence type="inferred from homology"/>
<comment type="subcellular location">
    <subcellularLocation>
        <location evidence="10">Cell membrane</location>
        <topology evidence="10">Multi-pass membrane protein</topology>
    </subcellularLocation>
</comment>
<organism evidence="11 12">
    <name type="scientific">Candidatus Scalindua arabica</name>
    <dbReference type="NCBI Taxonomy" id="1127984"/>
    <lineage>
        <taxon>Bacteria</taxon>
        <taxon>Pseudomonadati</taxon>
        <taxon>Planctomycetota</taxon>
        <taxon>Candidatus Brocadiia</taxon>
        <taxon>Candidatus Brocadiales</taxon>
        <taxon>Candidatus Scalinduaceae</taxon>
        <taxon>Candidatus Scalindua</taxon>
    </lineage>
</organism>
<dbReference type="Pfam" id="PF02660">
    <property type="entry name" value="G3P_acyltransf"/>
    <property type="match status" value="1"/>
</dbReference>
<comment type="subunit">
    <text evidence="10">Probably interacts with PlsX.</text>
</comment>
<sequence length="213" mass="22561">MIISYIVGIIISYLIGGIPFGYVIAVAKGIDIRTEGSGNIGATNVGRVLGKKYGLIIFVLDMLKGFIVVFFVPTVVSSAVNIPTTTGNLLVVLCGFCAVLGHAFPVFLNFKGGKAVATSFGVFIWLVPISIGIAFGVWLITVIVTRYVSLGSMLGSLSLIGTIIFIVDSPFGNNLYLTAMSVAVAILIVARHTPNIQRIIAGTEKKVFSKEDS</sequence>
<evidence type="ECO:0000256" key="1">
    <source>
        <dbReference type="ARBA" id="ARBA00022475"/>
    </source>
</evidence>
<keyword evidence="3 10" id="KW-0808">Transferase</keyword>
<keyword evidence="1 10" id="KW-1003">Cell membrane</keyword>
<keyword evidence="4 10" id="KW-0812">Transmembrane</keyword>
<evidence type="ECO:0000313" key="11">
    <source>
        <dbReference type="EMBL" id="MBS1259383.1"/>
    </source>
</evidence>
<evidence type="ECO:0000256" key="7">
    <source>
        <dbReference type="ARBA" id="ARBA00023136"/>
    </source>
</evidence>
<reference evidence="11" key="1">
    <citation type="journal article" date="2021" name="ISME J.">
        <title>Fine-scale metabolic discontinuity in a stratified prokaryote microbiome of a Red Sea deep halocline.</title>
        <authorList>
            <person name="Michoud G."/>
            <person name="Ngugi D.K."/>
            <person name="Barozzi A."/>
            <person name="Merlino G."/>
            <person name="Calleja M.L."/>
            <person name="Delgado-Huertas A."/>
            <person name="Moran X.A.G."/>
            <person name="Daffonchio D."/>
        </authorList>
    </citation>
    <scope>NUCLEOTIDE SEQUENCE</scope>
    <source>
        <strain evidence="11">SuakinDeep_MAG55_1</strain>
    </source>
</reference>
<name>A0A941W507_9BACT</name>
<dbReference type="NCBIfam" id="TIGR00023">
    <property type="entry name" value="glycerol-3-phosphate 1-O-acyltransferase PlsY"/>
    <property type="match status" value="1"/>
</dbReference>
<dbReference type="InterPro" id="IPR003811">
    <property type="entry name" value="G3P_acylTferase_PlsY"/>
</dbReference>
<keyword evidence="2 10" id="KW-0444">Lipid biosynthesis</keyword>
<comment type="pathway">
    <text evidence="10">Lipid metabolism; phospholipid metabolism.</text>
</comment>
<comment type="similarity">
    <text evidence="10">Belongs to the PlsY family.</text>
</comment>
<dbReference type="Proteomes" id="UP000722750">
    <property type="component" value="Unassembled WGS sequence"/>
</dbReference>
<keyword evidence="8 10" id="KW-0594">Phospholipid biosynthesis</keyword>
<feature type="transmembrane region" description="Helical" evidence="10">
    <location>
        <begin position="6"/>
        <end position="27"/>
    </location>
</feature>
<evidence type="ECO:0000256" key="3">
    <source>
        <dbReference type="ARBA" id="ARBA00022679"/>
    </source>
</evidence>
<evidence type="ECO:0000256" key="6">
    <source>
        <dbReference type="ARBA" id="ARBA00023098"/>
    </source>
</evidence>
<dbReference type="GO" id="GO:0043772">
    <property type="term" value="F:acyl-phosphate glycerol-3-phosphate acyltransferase activity"/>
    <property type="evidence" value="ECO:0007669"/>
    <property type="project" value="UniProtKB-UniRule"/>
</dbReference>
<keyword evidence="5 10" id="KW-1133">Transmembrane helix</keyword>
<feature type="transmembrane region" description="Helical" evidence="10">
    <location>
        <begin position="53"/>
        <end position="76"/>
    </location>
</feature>
<feature type="transmembrane region" description="Helical" evidence="10">
    <location>
        <begin position="147"/>
        <end position="167"/>
    </location>
</feature>
<comment type="catalytic activity">
    <reaction evidence="10">
        <text>an acyl phosphate + sn-glycerol 3-phosphate = a 1-acyl-sn-glycero-3-phosphate + phosphate</text>
        <dbReference type="Rhea" id="RHEA:34075"/>
        <dbReference type="ChEBI" id="CHEBI:43474"/>
        <dbReference type="ChEBI" id="CHEBI:57597"/>
        <dbReference type="ChEBI" id="CHEBI:57970"/>
        <dbReference type="ChEBI" id="CHEBI:59918"/>
        <dbReference type="EC" id="2.3.1.275"/>
    </reaction>
</comment>
<feature type="transmembrane region" description="Helical" evidence="10">
    <location>
        <begin position="88"/>
        <end position="108"/>
    </location>
</feature>
<evidence type="ECO:0000256" key="5">
    <source>
        <dbReference type="ARBA" id="ARBA00022989"/>
    </source>
</evidence>
<dbReference type="AlphaFoldDB" id="A0A941W507"/>
<keyword evidence="9 10" id="KW-1208">Phospholipid metabolism</keyword>
<dbReference type="PANTHER" id="PTHR30309:SF0">
    <property type="entry name" value="GLYCEROL-3-PHOSPHATE ACYLTRANSFERASE-RELATED"/>
    <property type="match status" value="1"/>
</dbReference>
<comment type="function">
    <text evidence="10">Catalyzes the transfer of an acyl group from acyl-phosphate (acyl-PO(4)) to glycerol-3-phosphate (G3P) to form lysophosphatidic acid (LPA). This enzyme utilizes acyl-phosphate as fatty acyl donor, but not acyl-CoA or acyl-ACP.</text>
</comment>
<keyword evidence="6 10" id="KW-0443">Lipid metabolism</keyword>
<dbReference type="PANTHER" id="PTHR30309">
    <property type="entry name" value="INNER MEMBRANE PROTEIN YGIH"/>
    <property type="match status" value="1"/>
</dbReference>
<keyword evidence="11" id="KW-0012">Acyltransferase</keyword>
<evidence type="ECO:0000256" key="2">
    <source>
        <dbReference type="ARBA" id="ARBA00022516"/>
    </source>
</evidence>
<dbReference type="GO" id="GO:0008654">
    <property type="term" value="P:phospholipid biosynthetic process"/>
    <property type="evidence" value="ECO:0007669"/>
    <property type="project" value="UniProtKB-UniRule"/>
</dbReference>
<dbReference type="EMBL" id="JAANXD010000091">
    <property type="protein sequence ID" value="MBS1259383.1"/>
    <property type="molecule type" value="Genomic_DNA"/>
</dbReference>
<gene>
    <name evidence="10" type="primary">plsY</name>
    <name evidence="11" type="ORF">MAG551_02453</name>
</gene>
<accession>A0A941W507</accession>
<evidence type="ECO:0000256" key="10">
    <source>
        <dbReference type="HAMAP-Rule" id="MF_01043"/>
    </source>
</evidence>
<evidence type="ECO:0000256" key="4">
    <source>
        <dbReference type="ARBA" id="ARBA00022692"/>
    </source>
</evidence>
<dbReference type="HAMAP" id="MF_01043">
    <property type="entry name" value="PlsY"/>
    <property type="match status" value="1"/>
</dbReference>
<evidence type="ECO:0000256" key="9">
    <source>
        <dbReference type="ARBA" id="ARBA00023264"/>
    </source>
</evidence>